<dbReference type="EMBL" id="JAMKFB020000004">
    <property type="protein sequence ID" value="KAL0195700.1"/>
    <property type="molecule type" value="Genomic_DNA"/>
</dbReference>
<dbReference type="AlphaFoldDB" id="A0ABD0RCB1"/>
<dbReference type="Proteomes" id="UP001529510">
    <property type="component" value="Unassembled WGS sequence"/>
</dbReference>
<accession>A0ABD0RCB1</accession>
<comment type="caution">
    <text evidence="1">The sequence shown here is derived from an EMBL/GenBank/DDBJ whole genome shotgun (WGS) entry which is preliminary data.</text>
</comment>
<organism evidence="1 2">
    <name type="scientific">Cirrhinus mrigala</name>
    <name type="common">Mrigala</name>
    <dbReference type="NCBI Taxonomy" id="683832"/>
    <lineage>
        <taxon>Eukaryota</taxon>
        <taxon>Metazoa</taxon>
        <taxon>Chordata</taxon>
        <taxon>Craniata</taxon>
        <taxon>Vertebrata</taxon>
        <taxon>Euteleostomi</taxon>
        <taxon>Actinopterygii</taxon>
        <taxon>Neopterygii</taxon>
        <taxon>Teleostei</taxon>
        <taxon>Ostariophysi</taxon>
        <taxon>Cypriniformes</taxon>
        <taxon>Cyprinidae</taxon>
        <taxon>Labeoninae</taxon>
        <taxon>Labeonini</taxon>
        <taxon>Cirrhinus</taxon>
    </lineage>
</organism>
<protein>
    <submittedName>
        <fullName evidence="1">Uncharacterized protein</fullName>
    </submittedName>
</protein>
<keyword evidence="2" id="KW-1185">Reference proteome</keyword>
<gene>
    <name evidence="1" type="ORF">M9458_009272</name>
</gene>
<reference evidence="1 2" key="1">
    <citation type="submission" date="2024-05" db="EMBL/GenBank/DDBJ databases">
        <title>Genome sequencing and assembly of Indian major carp, Cirrhinus mrigala (Hamilton, 1822).</title>
        <authorList>
            <person name="Mohindra V."/>
            <person name="Chowdhury L.M."/>
            <person name="Lal K."/>
            <person name="Jena J.K."/>
        </authorList>
    </citation>
    <scope>NUCLEOTIDE SEQUENCE [LARGE SCALE GENOMIC DNA]</scope>
    <source>
        <strain evidence="1">CM1030</strain>
        <tissue evidence="1">Blood</tissue>
    </source>
</reference>
<name>A0ABD0RCB1_CIRMR</name>
<sequence length="137" mass="14554">KGYEKLPPLDESVTAHLCPHTAIGWKAKASHPSKPCRTTSALAGRAYASAGQAASALHSMAVLQVFQAKLLAETDKSAPNTATLTELRSATDLALRTTKATAQAIGRSTASLVVFERHLWLTLTEIKDADMVPFVAI</sequence>
<evidence type="ECO:0000313" key="2">
    <source>
        <dbReference type="Proteomes" id="UP001529510"/>
    </source>
</evidence>
<proteinExistence type="predicted"/>
<feature type="non-terminal residue" evidence="1">
    <location>
        <position position="1"/>
    </location>
</feature>
<evidence type="ECO:0000313" key="1">
    <source>
        <dbReference type="EMBL" id="KAL0195700.1"/>
    </source>
</evidence>